<keyword evidence="5 9" id="KW-0472">Membrane</keyword>
<feature type="transmembrane region" description="Helical" evidence="9">
    <location>
        <begin position="12"/>
        <end position="35"/>
    </location>
</feature>
<evidence type="ECO:0000256" key="6">
    <source>
        <dbReference type="ARBA" id="ARBA00023180"/>
    </source>
</evidence>
<dbReference type="PRINTS" id="PR00259">
    <property type="entry name" value="TMFOUR"/>
</dbReference>
<dbReference type="PIRSF" id="PIRSF002419">
    <property type="entry name" value="Tetraspanin"/>
    <property type="match status" value="1"/>
</dbReference>
<dbReference type="SUPFAM" id="SSF48652">
    <property type="entry name" value="Tetraspanin"/>
    <property type="match status" value="1"/>
</dbReference>
<dbReference type="InParanoid" id="A0A6P5L2P9"/>
<evidence type="ECO:0000313" key="11">
    <source>
        <dbReference type="RefSeq" id="XP_020851069.1"/>
    </source>
</evidence>
<organism evidence="10 11">
    <name type="scientific">Phascolarctos cinereus</name>
    <name type="common">Koala</name>
    <dbReference type="NCBI Taxonomy" id="38626"/>
    <lineage>
        <taxon>Eukaryota</taxon>
        <taxon>Metazoa</taxon>
        <taxon>Chordata</taxon>
        <taxon>Craniata</taxon>
        <taxon>Vertebrata</taxon>
        <taxon>Euteleostomi</taxon>
        <taxon>Mammalia</taxon>
        <taxon>Metatheria</taxon>
        <taxon>Diprotodontia</taxon>
        <taxon>Phascolarctidae</taxon>
        <taxon>Phascolarctos</taxon>
    </lineage>
</organism>
<dbReference type="GO" id="GO:0012505">
    <property type="term" value="C:endomembrane system"/>
    <property type="evidence" value="ECO:0007669"/>
    <property type="project" value="UniProtKB-SubCell"/>
</dbReference>
<comment type="similarity">
    <text evidence="2 9">Belongs to the tetraspanin (TM4SF) family.</text>
</comment>
<keyword evidence="6" id="KW-0325">Glycoprotein</keyword>
<dbReference type="PANTHER" id="PTHR19282:SF216">
    <property type="entry name" value="TETRASPANIN-1"/>
    <property type="match status" value="1"/>
</dbReference>
<dbReference type="GeneID" id="110214460"/>
<feature type="transmembrane region" description="Helical" evidence="9">
    <location>
        <begin position="211"/>
        <end position="235"/>
    </location>
</feature>
<evidence type="ECO:0000256" key="2">
    <source>
        <dbReference type="ARBA" id="ARBA00006840"/>
    </source>
</evidence>
<dbReference type="Proteomes" id="UP000515140">
    <property type="component" value="Unplaced"/>
</dbReference>
<dbReference type="GO" id="GO:0005886">
    <property type="term" value="C:plasma membrane"/>
    <property type="evidence" value="ECO:0007669"/>
    <property type="project" value="TreeGrafter"/>
</dbReference>
<keyword evidence="4 9" id="KW-1133">Transmembrane helix</keyword>
<sequence>MALFSLLKILMFLFNSIIFFGGLGLLGIGLCLKIDGSSLTDFLGVTVSPFTQLLVVRYLCIVIGSILLLLGILGCWGAIRENKSLLLLFFIIILTLFLVKMASAMIILIFSSTVNVLFAHIDSWAVRTLQESYDKKEDITKMWNTTMKELQCCGFHNYTDFNGSTYQNQSGGYYPIFCCKENFPCQESGIANDKKGCLHKLKESLEKNGKLIGGVGLGISVFEVAAMVVSIILFFKIDDISYG</sequence>
<comment type="subunit">
    <text evidence="7">Interacts with SLC19A2. Interacts with NTRK1/TRKA.</text>
</comment>
<accession>A0A6P5L2P9</accession>
<dbReference type="Gene3D" id="1.10.1450.10">
    <property type="entry name" value="Tetraspanin"/>
    <property type="match status" value="1"/>
</dbReference>
<proteinExistence type="inferred from homology"/>
<dbReference type="CTD" id="26526"/>
<dbReference type="InterPro" id="IPR018499">
    <property type="entry name" value="Tetraspanin/Peripherin"/>
</dbReference>
<dbReference type="KEGG" id="pcw:110214460"/>
<evidence type="ECO:0000313" key="10">
    <source>
        <dbReference type="Proteomes" id="UP000515140"/>
    </source>
</evidence>
<keyword evidence="3 9" id="KW-0812">Transmembrane</keyword>
<gene>
    <name evidence="11" type="primary">TSPAN16</name>
</gene>
<comment type="subcellular location">
    <subcellularLocation>
        <location evidence="1">Endomembrane system</location>
        <topology evidence="1">Multi-pass membrane protein</topology>
    </subcellularLocation>
    <subcellularLocation>
        <location evidence="9">Membrane</location>
        <topology evidence="9">Multi-pass membrane protein</topology>
    </subcellularLocation>
</comment>
<comment type="function">
    <text evidence="8">Structural component of specialized membrane microdomains known as tetraspanin-enriched microdomains (TERMs), which act as platforms for receptor clustering and signaling. Participates thereby in diverse biological functions such as cell signal transduction, adhesion, migration and protein trafficking. Regulates neuronal differentiation in response to NGF by facilitating NGF-mediated activation of NTRK1/TRKA receptor tyrosine kinase and subsequent downstream signaling pathways. Plays a role in the inhibition of TNFalpha-induced apoptosis. Mechanistically, inhibits the NF-kappa-B signaling pathway by blocking phosphorylation of CHUK. Also promotes the stability of the thiamine transporter 1/SLC19A2 in intestinal epithelial cells leading to an increase of thiamine uptake process.</text>
</comment>
<evidence type="ECO:0000256" key="9">
    <source>
        <dbReference type="RuleBase" id="RU361218"/>
    </source>
</evidence>
<feature type="transmembrane region" description="Helical" evidence="9">
    <location>
        <begin position="55"/>
        <end position="79"/>
    </location>
</feature>
<dbReference type="InterPro" id="IPR000301">
    <property type="entry name" value="Tetraspanin_animals"/>
</dbReference>
<dbReference type="AlphaFoldDB" id="A0A6P5L2P9"/>
<evidence type="ECO:0000256" key="5">
    <source>
        <dbReference type="ARBA" id="ARBA00023136"/>
    </source>
</evidence>
<evidence type="ECO:0000256" key="3">
    <source>
        <dbReference type="ARBA" id="ARBA00022692"/>
    </source>
</evidence>
<evidence type="ECO:0000256" key="7">
    <source>
        <dbReference type="ARBA" id="ARBA00046464"/>
    </source>
</evidence>
<protein>
    <recommendedName>
        <fullName evidence="9">Tetraspanin</fullName>
    </recommendedName>
</protein>
<evidence type="ECO:0000256" key="8">
    <source>
        <dbReference type="ARBA" id="ARBA00054958"/>
    </source>
</evidence>
<name>A0A6P5L2P9_PHACI</name>
<reference evidence="11" key="1">
    <citation type="submission" date="2025-08" db="UniProtKB">
        <authorList>
            <consortium name="RefSeq"/>
        </authorList>
    </citation>
    <scope>IDENTIFICATION</scope>
    <source>
        <tissue evidence="11">Spleen</tissue>
    </source>
</reference>
<keyword evidence="10" id="KW-1185">Reference proteome</keyword>
<dbReference type="Pfam" id="PF00335">
    <property type="entry name" value="Tetraspanin"/>
    <property type="match status" value="1"/>
</dbReference>
<dbReference type="PANTHER" id="PTHR19282">
    <property type="entry name" value="TETRASPANIN"/>
    <property type="match status" value="1"/>
</dbReference>
<evidence type="ECO:0000256" key="4">
    <source>
        <dbReference type="ARBA" id="ARBA00022989"/>
    </source>
</evidence>
<dbReference type="CDD" id="cd03156">
    <property type="entry name" value="uroplakin_I_like_LEL"/>
    <property type="match status" value="1"/>
</dbReference>
<dbReference type="InterPro" id="IPR008952">
    <property type="entry name" value="Tetraspanin_EC2_sf"/>
</dbReference>
<dbReference type="RefSeq" id="XP_020851069.1">
    <property type="nucleotide sequence ID" value="XM_020995410.1"/>
</dbReference>
<feature type="transmembrane region" description="Helical" evidence="9">
    <location>
        <begin position="86"/>
        <end position="110"/>
    </location>
</feature>
<evidence type="ECO:0000256" key="1">
    <source>
        <dbReference type="ARBA" id="ARBA00004127"/>
    </source>
</evidence>